<dbReference type="InterPro" id="IPR019786">
    <property type="entry name" value="Zinc_finger_PHD-type_CS"/>
</dbReference>
<dbReference type="EMBL" id="BDQV01000140">
    <property type="protein sequence ID" value="GAY56558.1"/>
    <property type="molecule type" value="Genomic_DNA"/>
</dbReference>
<evidence type="ECO:0000256" key="3">
    <source>
        <dbReference type="ARBA" id="ARBA00022833"/>
    </source>
</evidence>
<keyword evidence="5" id="KW-0804">Transcription</keyword>
<dbReference type="AlphaFoldDB" id="A0A2H5PW09"/>
<dbReference type="InterPro" id="IPR058054">
    <property type="entry name" value="Znf_MS1-like"/>
</dbReference>
<evidence type="ECO:0000256" key="2">
    <source>
        <dbReference type="ARBA" id="ARBA00022771"/>
    </source>
</evidence>
<evidence type="ECO:0000313" key="7">
    <source>
        <dbReference type="EMBL" id="GAY56558.1"/>
    </source>
</evidence>
<evidence type="ECO:0000259" key="6">
    <source>
        <dbReference type="SMART" id="SM00249"/>
    </source>
</evidence>
<dbReference type="SMART" id="SM00249">
    <property type="entry name" value="PHD"/>
    <property type="match status" value="1"/>
</dbReference>
<protein>
    <recommendedName>
        <fullName evidence="6">Zinc finger PHD-type domain-containing protein</fullName>
    </recommendedName>
</protein>
<evidence type="ECO:0000256" key="4">
    <source>
        <dbReference type="ARBA" id="ARBA00023015"/>
    </source>
</evidence>
<dbReference type="STRING" id="55188.A0A2H5PW09"/>
<dbReference type="Proteomes" id="UP000236630">
    <property type="component" value="Unassembled WGS sequence"/>
</dbReference>
<dbReference type="SUPFAM" id="SSF57903">
    <property type="entry name" value="FYVE/PHD zinc finger"/>
    <property type="match status" value="1"/>
</dbReference>
<gene>
    <name evidence="7" type="ORF">CUMW_172830</name>
</gene>
<dbReference type="InterPro" id="IPR013083">
    <property type="entry name" value="Znf_RING/FYVE/PHD"/>
</dbReference>
<dbReference type="InterPro" id="IPR057765">
    <property type="entry name" value="MS1-like_ubiquitin"/>
</dbReference>
<proteinExistence type="predicted"/>
<dbReference type="InterPro" id="IPR059080">
    <property type="entry name" value="WHD_PTC1"/>
</dbReference>
<sequence length="646" mass="73727">MAITIFESCKKRKRVPAIFNINNFATQTFPLDFRGPFRENIRLFLREYADTEDYKVQNNPIWCTLLLSESNGVVFPLYTLEESIKQSSHPFCNLCRCVGWSHHFVCKRRYHFIIPQHEKWIKPLNMDTLEHCDHILHGVVHCNGFGHLLSISGSKDGSNYLCEEQIMNLFDRLCTILHTQKISVHDVLVKRCMDLRLLHCVTYGCSWFGKWDYKFCHGSFGVTEHKYNRAIQILSSLELKRIIHDFGNTSRGRVIGKIIHLYMNASDTQLITISDLLQFLLSLSSKPTIQRKTALALAALSPNNSTKTTNDDKIPVEFDSLTSLTENSNCRWGVQRLEQAAKAIFTTLEQRNASTNSKAKISRRELRDEARKKIGDTGLLDFMIKHIHKIILDNRIVHRKINPATKLAEFALEDDANGEVIQTRTEPEYHIPTLMPGQDVYADVLTLYKNVLLGYPESHTVSLAARAILDCKNFAKEWQFKESEDDNLMRLKCRVSPSYNELATQLTRPLPPAELIVAPKDVTVDELKLIVECSLRDTYCMMEKVVVKEIKMGQNQVFWGAGDVWVRGWGLDLDTQLRFEGGADDWTVDCVCGAKDDDGERMVACDICQVWQHTRCNSIADNEAVPSVFKCRACTAAVAGEFVAYT</sequence>
<comment type="caution">
    <text evidence="7">The sequence shown here is derived from an EMBL/GenBank/DDBJ whole genome shotgun (WGS) entry which is preliminary data.</text>
</comment>
<keyword evidence="2" id="KW-0863">Zinc-finger</keyword>
<dbReference type="Gene3D" id="3.30.40.10">
    <property type="entry name" value="Zinc/RING finger domain, C3HC4 (zinc finger)"/>
    <property type="match status" value="1"/>
</dbReference>
<keyword evidence="4" id="KW-0805">Transcription regulation</keyword>
<dbReference type="PANTHER" id="PTHR46201:SF7">
    <property type="entry name" value="BINDING PROTEIN, PUTATIVE-RELATED"/>
    <property type="match status" value="1"/>
</dbReference>
<dbReference type="GO" id="GO:0008270">
    <property type="term" value="F:zinc ion binding"/>
    <property type="evidence" value="ECO:0007669"/>
    <property type="project" value="UniProtKB-KW"/>
</dbReference>
<feature type="domain" description="Zinc finger PHD-type" evidence="6">
    <location>
        <begin position="589"/>
        <end position="635"/>
    </location>
</feature>
<dbReference type="InterPro" id="IPR011011">
    <property type="entry name" value="Znf_FYVE_PHD"/>
</dbReference>
<dbReference type="InterPro" id="IPR001965">
    <property type="entry name" value="Znf_PHD"/>
</dbReference>
<keyword evidence="8" id="KW-1185">Reference proteome</keyword>
<dbReference type="Pfam" id="PF25565">
    <property type="entry name" value="Ubiquitin_At1g33420"/>
    <property type="match status" value="1"/>
</dbReference>
<reference evidence="7 8" key="1">
    <citation type="journal article" date="2017" name="Front. Genet.">
        <title>Draft sequencing of the heterozygous diploid genome of Satsuma (Citrus unshiu Marc.) using a hybrid assembly approach.</title>
        <authorList>
            <person name="Shimizu T."/>
            <person name="Tanizawa Y."/>
            <person name="Mochizuki T."/>
            <person name="Nagasaki H."/>
            <person name="Yoshioka T."/>
            <person name="Toyoda A."/>
            <person name="Fujiyama A."/>
            <person name="Kaminuma E."/>
            <person name="Nakamura Y."/>
        </authorList>
    </citation>
    <scope>NUCLEOTIDE SEQUENCE [LARGE SCALE GENOMIC DNA]</scope>
    <source>
        <strain evidence="8">cv. Miyagawa wase</strain>
    </source>
</reference>
<dbReference type="Pfam" id="PF00628">
    <property type="entry name" value="PHD"/>
    <property type="match status" value="1"/>
</dbReference>
<accession>A0A2H5PW09</accession>
<evidence type="ECO:0000313" key="8">
    <source>
        <dbReference type="Proteomes" id="UP000236630"/>
    </source>
</evidence>
<name>A0A2H5PW09_CITUN</name>
<dbReference type="InterPro" id="IPR019787">
    <property type="entry name" value="Znf_PHD-finger"/>
</dbReference>
<evidence type="ECO:0000256" key="1">
    <source>
        <dbReference type="ARBA" id="ARBA00022723"/>
    </source>
</evidence>
<keyword evidence="3" id="KW-0862">Zinc</keyword>
<dbReference type="CDD" id="cd15556">
    <property type="entry name" value="PHD_MMD1_like"/>
    <property type="match status" value="1"/>
</dbReference>
<keyword evidence="1" id="KW-0479">Metal-binding</keyword>
<dbReference type="PANTHER" id="PTHR46201">
    <property type="entry name" value="PHD FINGER PROTEIN MALE MEIOCYTE DEATH 1-RELATED"/>
    <property type="match status" value="1"/>
</dbReference>
<organism evidence="7 8">
    <name type="scientific">Citrus unshiu</name>
    <name type="common">Satsuma mandarin</name>
    <name type="synonym">Citrus nobilis var. unshiu</name>
    <dbReference type="NCBI Taxonomy" id="55188"/>
    <lineage>
        <taxon>Eukaryota</taxon>
        <taxon>Viridiplantae</taxon>
        <taxon>Streptophyta</taxon>
        <taxon>Embryophyta</taxon>
        <taxon>Tracheophyta</taxon>
        <taxon>Spermatophyta</taxon>
        <taxon>Magnoliopsida</taxon>
        <taxon>eudicotyledons</taxon>
        <taxon>Gunneridae</taxon>
        <taxon>Pentapetalae</taxon>
        <taxon>rosids</taxon>
        <taxon>malvids</taxon>
        <taxon>Sapindales</taxon>
        <taxon>Rutaceae</taxon>
        <taxon>Aurantioideae</taxon>
        <taxon>Citrus</taxon>
    </lineage>
</organism>
<evidence type="ECO:0000256" key="5">
    <source>
        <dbReference type="ARBA" id="ARBA00023163"/>
    </source>
</evidence>
<dbReference type="PROSITE" id="PS01359">
    <property type="entry name" value="ZF_PHD_1"/>
    <property type="match status" value="1"/>
</dbReference>
<dbReference type="Pfam" id="PF25874">
    <property type="entry name" value="WHD_plant_repro"/>
    <property type="match status" value="1"/>
</dbReference>